<dbReference type="GO" id="GO:0003677">
    <property type="term" value="F:DNA binding"/>
    <property type="evidence" value="ECO:0007669"/>
    <property type="project" value="UniProtKB-UniRule"/>
</dbReference>
<keyword evidence="1" id="KW-0805">Transcription regulation</keyword>
<dbReference type="InterPro" id="IPR036271">
    <property type="entry name" value="Tet_transcr_reg_TetR-rel_C_sf"/>
</dbReference>
<dbReference type="RefSeq" id="WP_127084466.1">
    <property type="nucleotide sequence ID" value="NZ_RSCL01000017.1"/>
</dbReference>
<evidence type="ECO:0000256" key="3">
    <source>
        <dbReference type="ARBA" id="ARBA00023163"/>
    </source>
</evidence>
<dbReference type="OrthoDB" id="9814200at2"/>
<reference evidence="6" key="1">
    <citation type="submission" date="2018-12" db="EMBL/GenBank/DDBJ databases">
        <authorList>
            <person name="Will S."/>
            <person name="Neumann-Schaal M."/>
            <person name="Henke P."/>
        </authorList>
    </citation>
    <scope>NUCLEOTIDE SEQUENCE</scope>
    <source>
        <strain evidence="6">PCC 7102</strain>
    </source>
</reference>
<dbReference type="PANTHER" id="PTHR47506">
    <property type="entry name" value="TRANSCRIPTIONAL REGULATORY PROTEIN"/>
    <property type="match status" value="1"/>
</dbReference>
<dbReference type="PROSITE" id="PS50977">
    <property type="entry name" value="HTH_TETR_2"/>
    <property type="match status" value="1"/>
</dbReference>
<evidence type="ECO:0000313" key="6">
    <source>
        <dbReference type="EMBL" id="RUT02205.1"/>
    </source>
</evidence>
<feature type="DNA-binding region" description="H-T-H motif" evidence="4">
    <location>
        <begin position="41"/>
        <end position="60"/>
    </location>
</feature>
<dbReference type="SUPFAM" id="SSF48498">
    <property type="entry name" value="Tetracyclin repressor-like, C-terminal domain"/>
    <property type="match status" value="1"/>
</dbReference>
<evidence type="ECO:0000256" key="2">
    <source>
        <dbReference type="ARBA" id="ARBA00023125"/>
    </source>
</evidence>
<feature type="domain" description="HTH tetR-type" evidence="5">
    <location>
        <begin position="18"/>
        <end position="78"/>
    </location>
</feature>
<dbReference type="Pfam" id="PF21351">
    <property type="entry name" value="TetR_C_41"/>
    <property type="match status" value="1"/>
</dbReference>
<name>A0A3S1CF28_9CYAN</name>
<dbReference type="InterPro" id="IPR009057">
    <property type="entry name" value="Homeodomain-like_sf"/>
</dbReference>
<keyword evidence="3" id="KW-0804">Transcription</keyword>
<dbReference type="InterPro" id="IPR001647">
    <property type="entry name" value="HTH_TetR"/>
</dbReference>
<evidence type="ECO:0000259" key="5">
    <source>
        <dbReference type="PROSITE" id="PS50977"/>
    </source>
</evidence>
<proteinExistence type="predicted"/>
<comment type="caution">
    <text evidence="6">The sequence shown here is derived from an EMBL/GenBank/DDBJ whole genome shotgun (WGS) entry which is preliminary data.</text>
</comment>
<keyword evidence="2 4" id="KW-0238">DNA-binding</keyword>
<evidence type="ECO:0000256" key="1">
    <source>
        <dbReference type="ARBA" id="ARBA00023015"/>
    </source>
</evidence>
<accession>A0A3S1CF28</accession>
<dbReference type="SUPFAM" id="SSF46689">
    <property type="entry name" value="Homeodomain-like"/>
    <property type="match status" value="1"/>
</dbReference>
<keyword evidence="7" id="KW-1185">Reference proteome</keyword>
<gene>
    <name evidence="6" type="ORF">DSM106972_062800</name>
</gene>
<organism evidence="6 7">
    <name type="scientific">Dulcicalothrix desertica PCC 7102</name>
    <dbReference type="NCBI Taxonomy" id="232991"/>
    <lineage>
        <taxon>Bacteria</taxon>
        <taxon>Bacillati</taxon>
        <taxon>Cyanobacteriota</taxon>
        <taxon>Cyanophyceae</taxon>
        <taxon>Nostocales</taxon>
        <taxon>Calotrichaceae</taxon>
        <taxon>Dulcicalothrix</taxon>
    </lineage>
</organism>
<evidence type="ECO:0000256" key="4">
    <source>
        <dbReference type="PROSITE-ProRule" id="PRU00335"/>
    </source>
</evidence>
<evidence type="ECO:0000313" key="7">
    <source>
        <dbReference type="Proteomes" id="UP000271624"/>
    </source>
</evidence>
<protein>
    <submittedName>
        <fullName evidence="6">TetR family transcriptional regulator</fullName>
    </submittedName>
</protein>
<dbReference type="Pfam" id="PF00440">
    <property type="entry name" value="TetR_N"/>
    <property type="match status" value="1"/>
</dbReference>
<sequence>MPVKPRQTKKRTKAEQSAETRAMFISVARELFTSQTYANTSTEQILLSTNVTRGALYHQFADKADLLRAVCEQIQQEIVKDINAAIEKAKDSFDALIIGCDAFLEAVAKPDIQQIWLIDAPAVLGWEEWNRLDREYGFGLLLEGVKQAIKDGYLKSKSSEVVAVVLNGAINEGVIWAARSHNPVEKLAEVRSALHEILQGLRI</sequence>
<dbReference type="Gene3D" id="1.10.357.10">
    <property type="entry name" value="Tetracycline Repressor, domain 2"/>
    <property type="match status" value="1"/>
</dbReference>
<reference evidence="6" key="2">
    <citation type="journal article" date="2019" name="Genome Biol. Evol.">
        <title>Day and night: Metabolic profiles and evolutionary relationships of six axenic non-marine cyanobacteria.</title>
        <authorList>
            <person name="Will S.E."/>
            <person name="Henke P."/>
            <person name="Boedeker C."/>
            <person name="Huang S."/>
            <person name="Brinkmann H."/>
            <person name="Rohde M."/>
            <person name="Jarek M."/>
            <person name="Friedl T."/>
            <person name="Seufert S."/>
            <person name="Schumacher M."/>
            <person name="Overmann J."/>
            <person name="Neumann-Schaal M."/>
            <person name="Petersen J."/>
        </authorList>
    </citation>
    <scope>NUCLEOTIDE SEQUENCE [LARGE SCALE GENOMIC DNA]</scope>
    <source>
        <strain evidence="6">PCC 7102</strain>
    </source>
</reference>
<dbReference type="AlphaFoldDB" id="A0A3S1CF28"/>
<dbReference type="PANTHER" id="PTHR47506:SF1">
    <property type="entry name" value="HTH-TYPE TRANSCRIPTIONAL REGULATOR YJDC"/>
    <property type="match status" value="1"/>
</dbReference>
<dbReference type="InterPro" id="IPR049484">
    <property type="entry name" value="Rv0078-like_C"/>
</dbReference>
<dbReference type="EMBL" id="RSCL01000017">
    <property type="protein sequence ID" value="RUT02205.1"/>
    <property type="molecule type" value="Genomic_DNA"/>
</dbReference>
<dbReference type="PRINTS" id="PR00455">
    <property type="entry name" value="HTHTETR"/>
</dbReference>
<dbReference type="Proteomes" id="UP000271624">
    <property type="component" value="Unassembled WGS sequence"/>
</dbReference>